<accession>A0A9X4LWX0</accession>
<feature type="transmembrane region" description="Helical" evidence="1">
    <location>
        <begin position="92"/>
        <end position="114"/>
    </location>
</feature>
<sequence length="117" mass="12721">MMYRRDTEKSWHDPRAYRRAAGYVAVIVLACAAAVAVIVATAQRPCADGAWVCETRDRYLLIFLPAGLLLLGGFGALGWTYRAWRTGGTWPIWQGAGWFLLTVALAYGAIAGGLSGR</sequence>
<dbReference type="EMBL" id="JANRHA010000002">
    <property type="protein sequence ID" value="MDG3013845.1"/>
    <property type="molecule type" value="Genomic_DNA"/>
</dbReference>
<reference evidence="2" key="1">
    <citation type="submission" date="2022-08" db="EMBL/GenBank/DDBJ databases">
        <title>Genome analysis of Corynebacteriales strain.</title>
        <authorList>
            <person name="Lee S.D."/>
        </authorList>
    </citation>
    <scope>NUCLEOTIDE SEQUENCE</scope>
    <source>
        <strain evidence="2">D3-21</strain>
    </source>
</reference>
<protein>
    <submittedName>
        <fullName evidence="2">Uncharacterized protein</fullName>
    </submittedName>
</protein>
<feature type="transmembrane region" description="Helical" evidence="1">
    <location>
        <begin position="59"/>
        <end position="80"/>
    </location>
</feature>
<keyword evidence="1" id="KW-1133">Transmembrane helix</keyword>
<keyword evidence="1" id="KW-0812">Transmembrane</keyword>
<comment type="caution">
    <text evidence="2">The sequence shown here is derived from an EMBL/GenBank/DDBJ whole genome shotgun (WGS) entry which is preliminary data.</text>
</comment>
<dbReference type="Proteomes" id="UP001152755">
    <property type="component" value="Unassembled WGS sequence"/>
</dbReference>
<feature type="transmembrane region" description="Helical" evidence="1">
    <location>
        <begin position="20"/>
        <end position="39"/>
    </location>
</feature>
<keyword evidence="1" id="KW-0472">Membrane</keyword>
<evidence type="ECO:0000256" key="1">
    <source>
        <dbReference type="SAM" id="Phobius"/>
    </source>
</evidence>
<keyword evidence="3" id="KW-1185">Reference proteome</keyword>
<dbReference type="AlphaFoldDB" id="A0A9X4LWX0"/>
<organism evidence="2 3">
    <name type="scientific">Speluncibacter jeojiensis</name>
    <dbReference type="NCBI Taxonomy" id="2710754"/>
    <lineage>
        <taxon>Bacteria</taxon>
        <taxon>Bacillati</taxon>
        <taxon>Actinomycetota</taxon>
        <taxon>Actinomycetes</taxon>
        <taxon>Mycobacteriales</taxon>
        <taxon>Speluncibacteraceae</taxon>
        <taxon>Speluncibacter</taxon>
    </lineage>
</organism>
<gene>
    <name evidence="2" type="ORF">NVS88_04650</name>
</gene>
<evidence type="ECO:0000313" key="2">
    <source>
        <dbReference type="EMBL" id="MDG3013845.1"/>
    </source>
</evidence>
<name>A0A9X4LWX0_9ACTN</name>
<dbReference type="PROSITE" id="PS51257">
    <property type="entry name" value="PROKAR_LIPOPROTEIN"/>
    <property type="match status" value="1"/>
</dbReference>
<proteinExistence type="predicted"/>
<evidence type="ECO:0000313" key="3">
    <source>
        <dbReference type="Proteomes" id="UP001152755"/>
    </source>
</evidence>